<dbReference type="InterPro" id="IPR001293">
    <property type="entry name" value="Znf_TRAF"/>
</dbReference>
<feature type="zinc finger region" description="TRAF-type" evidence="5">
    <location>
        <begin position="64"/>
        <end position="106"/>
    </location>
</feature>
<protein>
    <recommendedName>
        <fullName evidence="11">F-box domain-containing protein</fullName>
    </recommendedName>
</protein>
<evidence type="ECO:0000256" key="6">
    <source>
        <dbReference type="SAM" id="MobiDB-lite"/>
    </source>
</evidence>
<evidence type="ECO:0000256" key="4">
    <source>
        <dbReference type="ARBA" id="ARBA00022833"/>
    </source>
</evidence>
<gene>
    <name evidence="9" type="ORF">FQN60_004876</name>
</gene>
<evidence type="ECO:0000313" key="10">
    <source>
        <dbReference type="Proteomes" id="UP000327493"/>
    </source>
</evidence>
<reference evidence="9 10" key="1">
    <citation type="submission" date="2019-08" db="EMBL/GenBank/DDBJ databases">
        <title>A chromosome-level genome assembly, high-density linkage maps, and genome scans reveal the genomic architecture of hybrid incompatibilities underlying speciation via character displacement in darters (Percidae: Etheostominae).</title>
        <authorList>
            <person name="Moran R.L."/>
            <person name="Catchen J.M."/>
            <person name="Fuller R.C."/>
        </authorList>
    </citation>
    <scope>NUCLEOTIDE SEQUENCE [LARGE SCALE GENOMIC DNA]</scope>
    <source>
        <strain evidence="9">EspeVRDwgs_2016</strain>
        <tissue evidence="9">Muscle</tissue>
    </source>
</reference>
<dbReference type="InterPro" id="IPR036047">
    <property type="entry name" value="F-box-like_dom_sf"/>
</dbReference>
<keyword evidence="4 5" id="KW-0862">Zinc</keyword>
<dbReference type="PANTHER" id="PTHR15933:SF1">
    <property type="entry name" value="F-BOX ONLY PROTEIN 40"/>
    <property type="match status" value="1"/>
</dbReference>
<feature type="region of interest" description="Disordered" evidence="6">
    <location>
        <begin position="722"/>
        <end position="742"/>
    </location>
</feature>
<evidence type="ECO:0000256" key="3">
    <source>
        <dbReference type="ARBA" id="ARBA00022786"/>
    </source>
</evidence>
<dbReference type="InterPro" id="IPR043013">
    <property type="entry name" value="Znf_TRAF_N"/>
</dbReference>
<dbReference type="Gene3D" id="3.30.40.150">
    <property type="entry name" value="TRAF-like zinc-finger, N-terminal subdomain"/>
    <property type="match status" value="1"/>
</dbReference>
<dbReference type="EMBL" id="VOFY01000003">
    <property type="protein sequence ID" value="KAA8594042.1"/>
    <property type="molecule type" value="Genomic_DNA"/>
</dbReference>
<feature type="domain" description="F-box" evidence="8">
    <location>
        <begin position="567"/>
        <end position="621"/>
    </location>
</feature>
<dbReference type="Pfam" id="PF15965">
    <property type="entry name" value="zf-TRAF_2"/>
    <property type="match status" value="1"/>
</dbReference>
<dbReference type="Gene3D" id="1.20.1280.50">
    <property type="match status" value="1"/>
</dbReference>
<dbReference type="PROSITE" id="PS50145">
    <property type="entry name" value="ZF_TRAF"/>
    <property type="match status" value="1"/>
</dbReference>
<feature type="domain" description="TRAF-type" evidence="7">
    <location>
        <begin position="64"/>
        <end position="106"/>
    </location>
</feature>
<comment type="caution">
    <text evidence="9">The sequence shown here is derived from an EMBL/GenBank/DDBJ whole genome shotgun (WGS) entry which is preliminary data.</text>
</comment>
<accession>A0A5J5DL94</accession>
<feature type="region of interest" description="Disordered" evidence="6">
    <location>
        <begin position="241"/>
        <end position="282"/>
    </location>
</feature>
<dbReference type="Pfam" id="PF15966">
    <property type="entry name" value="F-box_4"/>
    <property type="match status" value="2"/>
</dbReference>
<dbReference type="InterPro" id="IPR001810">
    <property type="entry name" value="F-box_dom"/>
</dbReference>
<keyword evidence="3" id="KW-0833">Ubl conjugation pathway</keyword>
<dbReference type="GO" id="GO:0005737">
    <property type="term" value="C:cytoplasm"/>
    <property type="evidence" value="ECO:0007669"/>
    <property type="project" value="TreeGrafter"/>
</dbReference>
<sequence length="980" mass="110143">MSPPLCYFSLKVKSRTMTVSHHEHCEQCHSVHCQVPVQISVSCIIIKCRKNCGATFHMCKQEEHQLLCPNELVPCINVNYGCPLTMLRHRLAKHLEVCPASVVCCSQEWTRWPVSETDLTFYKNISESPETEENLDVALATRDQDLLFRSLKMKNLFPELMLEDPDLQEASAAVNSPAEEATCSIDCVEFTENGCTRMEERELSRAERDALVNSMEGIQNYSSWEKIFNKEMEGCKQTVKNLNKREEKEKAKEEKEPSNVHGEPRNSHLSQENAAAAPGVGGETGLAPWQDGVLARLSKEFNIGDYNMYLVHNGAMLINFGQLAACTPREKDFVYGKLEPIAVQTVRTFNVPTSYRAKQSYLKDPSQKVKTRAGVDTADLGVSVEDLPKCDEVSATLLLSLEKELKGHLISESVGRDGLYVDTGTQTYNFASAPFNRDASLADVIADKPHRLHVSVEAECVTRRHNRISSAFSYMCGHFFRRDECRSHFRNVHSDIQASLNGWFQQRCPLAYLGCAFTKTRFHPAGQKATIKYCQDVSAFVLQPEVPSLFCEGGKTSSSQTHGADNVDSISSLPLELLQYIAAYLDSFTLSQLSQVSRLMRQVCVALLQERGMVSLKWEKKTYSHGGSSWKCRKKARCQRSEPRGRSQLIFGDYPNPVWNYERCYGVWEFSSGFSSVDKWSFSNTPSMSDHLKTCSFYEREEHTEPVALACLEEARDKRGEAVRPEPPLSEMAWSKSPKAPERREEHCEARTRLQRFQFPQGLCPVVIGRGSLRQDLDCLAKQLKCSLQIPSLCCRDTPHLQLFHLLQQLCVKATVWQGDRNRPGMSPKGVVGWNIAWSTALSCAEAILQFSVKKAKTEGITNKLQLGGEFFLPFLQPFPPANQRRGRKRRSAEVPVRCLPEGQLVGRQVLAGVEVRPSMLTPGAARAQGALRGDGWVGRQWRVGLRIVLGCGQQRWQLVLTQKLFVGRGVVAVNVIAPQ</sequence>
<feature type="compositionally biased region" description="Basic and acidic residues" evidence="6">
    <location>
        <begin position="243"/>
        <end position="266"/>
    </location>
</feature>
<dbReference type="AlphaFoldDB" id="A0A5J5DL94"/>
<dbReference type="SUPFAM" id="SSF81383">
    <property type="entry name" value="F-box domain"/>
    <property type="match status" value="1"/>
</dbReference>
<evidence type="ECO:0000259" key="8">
    <source>
        <dbReference type="PROSITE" id="PS50181"/>
    </source>
</evidence>
<dbReference type="SUPFAM" id="SSF49599">
    <property type="entry name" value="TRAF domain-like"/>
    <property type="match status" value="1"/>
</dbReference>
<evidence type="ECO:0000313" key="9">
    <source>
        <dbReference type="EMBL" id="KAA8594042.1"/>
    </source>
</evidence>
<keyword evidence="10" id="KW-1185">Reference proteome</keyword>
<keyword evidence="1 5" id="KW-0479">Metal-binding</keyword>
<dbReference type="Proteomes" id="UP000327493">
    <property type="component" value="Chromosome 3"/>
</dbReference>
<evidence type="ECO:0000256" key="5">
    <source>
        <dbReference type="PROSITE-ProRule" id="PRU00207"/>
    </source>
</evidence>
<evidence type="ECO:0000256" key="2">
    <source>
        <dbReference type="ARBA" id="ARBA00022771"/>
    </source>
</evidence>
<dbReference type="PROSITE" id="PS50181">
    <property type="entry name" value="FBOX"/>
    <property type="match status" value="1"/>
</dbReference>
<evidence type="ECO:0000256" key="1">
    <source>
        <dbReference type="ARBA" id="ARBA00022723"/>
    </source>
</evidence>
<dbReference type="GO" id="GO:0061630">
    <property type="term" value="F:ubiquitin protein ligase activity"/>
    <property type="evidence" value="ECO:0007669"/>
    <property type="project" value="InterPro"/>
</dbReference>
<proteinExistence type="predicted"/>
<evidence type="ECO:0008006" key="11">
    <source>
        <dbReference type="Google" id="ProtNLM"/>
    </source>
</evidence>
<organism evidence="9 10">
    <name type="scientific">Etheostoma spectabile</name>
    <name type="common">orangethroat darter</name>
    <dbReference type="NCBI Taxonomy" id="54343"/>
    <lineage>
        <taxon>Eukaryota</taxon>
        <taxon>Metazoa</taxon>
        <taxon>Chordata</taxon>
        <taxon>Craniata</taxon>
        <taxon>Vertebrata</taxon>
        <taxon>Euteleostomi</taxon>
        <taxon>Actinopterygii</taxon>
        <taxon>Neopterygii</taxon>
        <taxon>Teleostei</taxon>
        <taxon>Neoteleostei</taxon>
        <taxon>Acanthomorphata</taxon>
        <taxon>Eupercaria</taxon>
        <taxon>Perciformes</taxon>
        <taxon>Percoidei</taxon>
        <taxon>Percidae</taxon>
        <taxon>Etheostomatinae</taxon>
        <taxon>Etheostoma</taxon>
    </lineage>
</organism>
<keyword evidence="2 5" id="KW-0863">Zinc-finger</keyword>
<name>A0A5J5DL94_9PERO</name>
<dbReference type="PANTHER" id="PTHR15933">
    <property type="entry name" value="PROTEIN CBG16327"/>
    <property type="match status" value="1"/>
</dbReference>
<evidence type="ECO:0000259" key="7">
    <source>
        <dbReference type="PROSITE" id="PS50145"/>
    </source>
</evidence>
<dbReference type="GO" id="GO:0008270">
    <property type="term" value="F:zinc ion binding"/>
    <property type="evidence" value="ECO:0007669"/>
    <property type="project" value="UniProtKB-KW"/>
</dbReference>
<dbReference type="InterPro" id="IPR031890">
    <property type="entry name" value="Fbxo30/Fbxo40"/>
</dbReference>
<feature type="non-terminal residue" evidence="9">
    <location>
        <position position="980"/>
    </location>
</feature>